<reference evidence="2" key="1">
    <citation type="submission" date="2021-02" db="EMBL/GenBank/DDBJ databases">
        <title>Natrosporangium hydrolyticum gen. nov., sp. nov, a haloalkaliphilic actinobacterium from a soda solonchak soil.</title>
        <authorList>
            <person name="Sorokin D.Y."/>
            <person name="Khijniak T.V."/>
            <person name="Zakharycheva A.P."/>
            <person name="Boueva O.V."/>
            <person name="Ariskina E.V."/>
            <person name="Hahnke R.L."/>
            <person name="Bunk B."/>
            <person name="Sproer C."/>
            <person name="Schumann P."/>
            <person name="Evtushenko L.I."/>
            <person name="Kublanov I.V."/>
        </authorList>
    </citation>
    <scope>NUCLEOTIDE SEQUENCE</scope>
    <source>
        <strain evidence="2">DSM 106523</strain>
    </source>
</reference>
<evidence type="ECO:0000313" key="3">
    <source>
        <dbReference type="Proteomes" id="UP000662857"/>
    </source>
</evidence>
<dbReference type="Pfam" id="PF07561">
    <property type="entry name" value="DUF1540"/>
    <property type="match status" value="2"/>
</dbReference>
<proteinExistence type="predicted"/>
<evidence type="ECO:0000313" key="2">
    <source>
        <dbReference type="EMBL" id="QSB15342.1"/>
    </source>
</evidence>
<evidence type="ECO:0000259" key="1">
    <source>
        <dbReference type="Pfam" id="PF07561"/>
    </source>
</evidence>
<accession>A0A895YGX5</accession>
<dbReference type="RefSeq" id="WP_239677517.1">
    <property type="nucleotide sequence ID" value="NZ_CP070499.1"/>
</dbReference>
<gene>
    <name evidence="2" type="ORF">JQS43_02965</name>
</gene>
<sequence length="96" mass="10387">MTELLEMPQVVECTVTQCGYNHNGCHAAAITIGRESAQCATFIETPTKGGVDEMLGRVGACQRADCRHNLDLECRAPSIRVAAGQDMADCQTFDPR</sequence>
<organism evidence="2 3">
    <name type="scientific">Natronosporangium hydrolyticum</name>
    <dbReference type="NCBI Taxonomy" id="2811111"/>
    <lineage>
        <taxon>Bacteria</taxon>
        <taxon>Bacillati</taxon>
        <taxon>Actinomycetota</taxon>
        <taxon>Actinomycetes</taxon>
        <taxon>Micromonosporales</taxon>
        <taxon>Micromonosporaceae</taxon>
        <taxon>Natronosporangium</taxon>
    </lineage>
</organism>
<name>A0A895YGX5_9ACTN</name>
<dbReference type="AlphaFoldDB" id="A0A895YGX5"/>
<keyword evidence="3" id="KW-1185">Reference proteome</keyword>
<dbReference type="InterPro" id="IPR011437">
    <property type="entry name" value="DUF1540"/>
</dbReference>
<dbReference type="Proteomes" id="UP000662857">
    <property type="component" value="Chromosome"/>
</dbReference>
<dbReference type="EMBL" id="CP070499">
    <property type="protein sequence ID" value="QSB15342.1"/>
    <property type="molecule type" value="Genomic_DNA"/>
</dbReference>
<feature type="domain" description="DUF1540" evidence="1">
    <location>
        <begin position="61"/>
        <end position="93"/>
    </location>
</feature>
<dbReference type="KEGG" id="nhy:JQS43_02965"/>
<feature type="domain" description="DUF1540" evidence="1">
    <location>
        <begin position="11"/>
        <end position="42"/>
    </location>
</feature>
<protein>
    <submittedName>
        <fullName evidence="2">DUF1540 domain-containing protein</fullName>
    </submittedName>
</protein>